<evidence type="ECO:0000259" key="8">
    <source>
        <dbReference type="SMART" id="SM00645"/>
    </source>
</evidence>
<reference evidence="9" key="1">
    <citation type="submission" date="2015-04" db="EMBL/GenBank/DDBJ databases">
        <authorList>
            <consortium name="Pathogen Informatics"/>
        </authorList>
    </citation>
    <scope>NUCLEOTIDE SEQUENCE [LARGE SCALE GENOMIC DNA]</scope>
    <source>
        <strain evidence="9">8A</strain>
    </source>
</reference>
<dbReference type="GO" id="GO:0016020">
    <property type="term" value="C:membrane"/>
    <property type="evidence" value="ECO:0007669"/>
    <property type="project" value="UniProtKB-SubCell"/>
</dbReference>
<dbReference type="Proteomes" id="UP000220797">
    <property type="component" value="Unassembled WGS sequence"/>
</dbReference>
<feature type="region of interest" description="Disordered" evidence="6">
    <location>
        <begin position="819"/>
        <end position="854"/>
    </location>
</feature>
<evidence type="ECO:0000256" key="4">
    <source>
        <dbReference type="ARBA" id="ARBA00023145"/>
    </source>
</evidence>
<dbReference type="GeneID" id="39728692"/>
<dbReference type="Gene3D" id="3.90.70.10">
    <property type="entry name" value="Cysteine proteinases"/>
    <property type="match status" value="1"/>
</dbReference>
<feature type="chain" id="PRO_5013153649" evidence="7">
    <location>
        <begin position="17"/>
        <end position="957"/>
    </location>
</feature>
<feature type="compositionally biased region" description="Polar residues" evidence="6">
    <location>
        <begin position="45"/>
        <end position="66"/>
    </location>
</feature>
<dbReference type="GO" id="GO:0008234">
    <property type="term" value="F:cysteine-type peptidase activity"/>
    <property type="evidence" value="ECO:0007669"/>
    <property type="project" value="InterPro"/>
</dbReference>
<dbReference type="Pfam" id="PF00112">
    <property type="entry name" value="Peptidase_C1"/>
    <property type="match status" value="1"/>
</dbReference>
<dbReference type="EMBL" id="CVMV01000033">
    <property type="protein sequence ID" value="CRG95401.1"/>
    <property type="molecule type" value="Genomic_DNA"/>
</dbReference>
<protein>
    <submittedName>
        <fullName evidence="9">Serine repeat antigen, putative</fullName>
    </submittedName>
</protein>
<accession>A0A1J1GSD2</accession>
<dbReference type="PANTHER" id="PTHR12411">
    <property type="entry name" value="CYSTEINE PROTEASE FAMILY C1-RELATED"/>
    <property type="match status" value="1"/>
</dbReference>
<dbReference type="PRINTS" id="PR00705">
    <property type="entry name" value="PAPAIN"/>
</dbReference>
<keyword evidence="3" id="KW-0472">Membrane</keyword>
<keyword evidence="7" id="KW-0732">Signal</keyword>
<proteinExistence type="inferred from homology"/>
<dbReference type="InterPro" id="IPR038765">
    <property type="entry name" value="Papain-like_cys_pep_sf"/>
</dbReference>
<evidence type="ECO:0000256" key="5">
    <source>
        <dbReference type="ARBA" id="ARBA00023180"/>
    </source>
</evidence>
<evidence type="ECO:0000256" key="6">
    <source>
        <dbReference type="SAM" id="MobiDB-lite"/>
    </source>
</evidence>
<gene>
    <name evidence="9" type="ORF">PGAL8A_00017000</name>
</gene>
<feature type="region of interest" description="Disordered" evidence="6">
    <location>
        <begin position="38"/>
        <end position="113"/>
    </location>
</feature>
<evidence type="ECO:0000313" key="9">
    <source>
        <dbReference type="EMBL" id="CRG95401.1"/>
    </source>
</evidence>
<dbReference type="InterPro" id="IPR000668">
    <property type="entry name" value="Peptidase_C1A_C"/>
</dbReference>
<dbReference type="PROSITE" id="PS00139">
    <property type="entry name" value="THIOL_PROTEASE_CYS"/>
    <property type="match status" value="1"/>
</dbReference>
<keyword evidence="5" id="KW-0325">Glycoprotein</keyword>
<dbReference type="VEuPathDB" id="PlasmoDB:PGAL8A_00017000"/>
<name>A0A1J1GSD2_PLAGA</name>
<dbReference type="GO" id="GO:0006508">
    <property type="term" value="P:proteolysis"/>
    <property type="evidence" value="ECO:0007669"/>
    <property type="project" value="InterPro"/>
</dbReference>
<dbReference type="SMART" id="SM00645">
    <property type="entry name" value="Pept_C1"/>
    <property type="match status" value="1"/>
</dbReference>
<keyword evidence="10" id="KW-1185">Reference proteome</keyword>
<comment type="similarity">
    <text evidence="2">Belongs to the peptidase C1 family.</text>
</comment>
<comment type="subcellular location">
    <subcellularLocation>
        <location evidence="1">Membrane</location>
    </subcellularLocation>
</comment>
<dbReference type="RefSeq" id="XP_028528212.1">
    <property type="nucleotide sequence ID" value="XM_028671573.1"/>
</dbReference>
<dbReference type="InterPro" id="IPR000169">
    <property type="entry name" value="Pept_cys_AS"/>
</dbReference>
<keyword evidence="4" id="KW-0865">Zymogen</keyword>
<evidence type="ECO:0000256" key="7">
    <source>
        <dbReference type="SAM" id="SignalP"/>
    </source>
</evidence>
<dbReference type="OrthoDB" id="10253408at2759"/>
<dbReference type="CDD" id="cd02619">
    <property type="entry name" value="Peptidase_C1"/>
    <property type="match status" value="1"/>
</dbReference>
<dbReference type="SUPFAM" id="SSF54001">
    <property type="entry name" value="Cysteine proteinases"/>
    <property type="match status" value="1"/>
</dbReference>
<organism evidence="9 10">
    <name type="scientific">Plasmodium gallinaceum</name>
    <dbReference type="NCBI Taxonomy" id="5849"/>
    <lineage>
        <taxon>Eukaryota</taxon>
        <taxon>Sar</taxon>
        <taxon>Alveolata</taxon>
        <taxon>Apicomplexa</taxon>
        <taxon>Aconoidasida</taxon>
        <taxon>Haemosporida</taxon>
        <taxon>Plasmodiidae</taxon>
        <taxon>Plasmodium</taxon>
        <taxon>Plasmodium (Haemamoeba)</taxon>
    </lineage>
</organism>
<evidence type="ECO:0000313" key="10">
    <source>
        <dbReference type="Proteomes" id="UP000220797"/>
    </source>
</evidence>
<comment type="caution">
    <text evidence="9">The sequence shown here is derived from an EMBL/GenBank/DDBJ whole genome shotgun (WGS) entry which is preliminary data.</text>
</comment>
<feature type="signal peptide" evidence="7">
    <location>
        <begin position="1"/>
        <end position="16"/>
    </location>
</feature>
<evidence type="ECO:0000256" key="3">
    <source>
        <dbReference type="ARBA" id="ARBA00023136"/>
    </source>
</evidence>
<dbReference type="OMA" id="DCGLCWI"/>
<evidence type="ECO:0000256" key="1">
    <source>
        <dbReference type="ARBA" id="ARBA00004370"/>
    </source>
</evidence>
<dbReference type="InterPro" id="IPR013128">
    <property type="entry name" value="Peptidase_C1A"/>
</dbReference>
<dbReference type="AlphaFoldDB" id="A0A1J1GSD2"/>
<feature type="domain" description="Peptidase C1A papain C-terminal" evidence="8">
    <location>
        <begin position="524"/>
        <end position="774"/>
    </location>
</feature>
<evidence type="ECO:0000256" key="2">
    <source>
        <dbReference type="ARBA" id="ARBA00008455"/>
    </source>
</evidence>
<sequence>MMSPFFFFLIIYVIFSKNIIECTNDEVPQTNDLGEKEAAKAELQNEPTPANGQTLEQEVQSATQREVTAEPEGKSENGVTTSAVASPAAPQDAPLDSREANPNQADHQNGGADLPEEALNVTVRGANGDAGTSGDSAAALKNATSVNMPIKSALLKKNTGVKVTGKCGNYFQLSFVPHMTLNFETDDGKIELEQKFAASEIININFTKKCQNEQTFKFIAVIKDDILTLKWEVTDSTEPKKEMKKYRIPKFEKPITSIQVHTGNSTANIIESKNYAIKNAIPEKCDAITTECFLSGNLDIAKCFHCTLLARNTDTSNECFNYVSPDNKAKFEQSIITESSDEDSNEFKLEETIDNIMKKIYKTDPISKKKELITLEDFNDELREEIRNYCDLLKEVDVSGTLENHELGNETEVFNNLTRLLRAHDEQRDTTLPNKLKNAAICIKNVDEWIINKRGLVLPEVTNEYFNNVKDMPEVENEEEYEKIINVTEDMYEKDENDIIDLTKKDKEVKLLSPYFIPNKYCNDEYCDRWKDNTSCISKIEVEEQGHCGVCWVFASKLHLETIRCMRGYGHFRSSALYVANCSKRKAKYRCIVGSSPIEFLQIIDETKFLPLESDHPYSYTDVGKDCPQPKKKWVNLWGSTKLLEYVNYSQFTYSKGYIAYESAKYTNIDTFIGIVKREIQNKGSVIAYIKAENVFGYDLNGKGVHSLCGYKHPDHAATIIGYGKYINIKGEKRSYWLVRNSWGYYWGDEGNFKIDMHGPSTCKYNFIHTALVFKVNLGMVELPDEKSAPNPFNYFLKNGPEFYHRLYYKNFSPLKSKNLSKKNENNEEDQTNFTNNEDNGNDKTDLGENPQIYGTDNDVLTAEAAAVAAVSQKETIRHILKDIKNKRIKSSLISYADEDDIGKEHSCSRTYSSDPAKDAECKQFCVQNFDKCKSQYSPGYCLTKLKKTDECFFCAV</sequence>